<dbReference type="EMBL" id="CM037157">
    <property type="protein sequence ID" value="KAH7850217.1"/>
    <property type="molecule type" value="Genomic_DNA"/>
</dbReference>
<proteinExistence type="predicted"/>
<accession>A0ACB7Y9L6</accession>
<comment type="caution">
    <text evidence="1">The sequence shown here is derived from an EMBL/GenBank/DDBJ whole genome shotgun (WGS) entry which is preliminary data.</text>
</comment>
<evidence type="ECO:0000313" key="2">
    <source>
        <dbReference type="Proteomes" id="UP000828048"/>
    </source>
</evidence>
<gene>
    <name evidence="1" type="ORF">Vadar_029386</name>
</gene>
<name>A0ACB7Y9L6_9ERIC</name>
<organism evidence="1 2">
    <name type="scientific">Vaccinium darrowii</name>
    <dbReference type="NCBI Taxonomy" id="229202"/>
    <lineage>
        <taxon>Eukaryota</taxon>
        <taxon>Viridiplantae</taxon>
        <taxon>Streptophyta</taxon>
        <taxon>Embryophyta</taxon>
        <taxon>Tracheophyta</taxon>
        <taxon>Spermatophyta</taxon>
        <taxon>Magnoliopsida</taxon>
        <taxon>eudicotyledons</taxon>
        <taxon>Gunneridae</taxon>
        <taxon>Pentapetalae</taxon>
        <taxon>asterids</taxon>
        <taxon>Ericales</taxon>
        <taxon>Ericaceae</taxon>
        <taxon>Vaccinioideae</taxon>
        <taxon>Vaccinieae</taxon>
        <taxon>Vaccinium</taxon>
    </lineage>
</organism>
<sequence>MSVNQVIKKVVSAGVTAVKIRIHLSTLPYLLRLRQTKQVWDSLSTRYNYLSDSHAQELRTQLSNHTKVSTIEVYIDKIKEISQKLAATGSLVADDELVFHTLRGLPPLFNGLKTAVRAFSARGTKLSFDEIVALLNSEDDQLLQNSGTDLDKSTVLVTTQSNPSSQQSGQSTGGNVGGQSTDGNVGHIQYGFGQPMPSFNNFYPQLQQFSGNFKNGPRGRGGKGSRYPKEPCTICGKTNHVTAYCYYRPTYSGMSMP</sequence>
<protein>
    <submittedName>
        <fullName evidence="1">Uncharacterized protein</fullName>
    </submittedName>
</protein>
<reference evidence="1 2" key="1">
    <citation type="journal article" date="2021" name="Hortic Res">
        <title>High-quality reference genome and annotation aids understanding of berry development for evergreen blueberry (Vaccinium darrowii).</title>
        <authorList>
            <person name="Yu J."/>
            <person name="Hulse-Kemp A.M."/>
            <person name="Babiker E."/>
            <person name="Staton M."/>
        </authorList>
    </citation>
    <scope>NUCLEOTIDE SEQUENCE [LARGE SCALE GENOMIC DNA]</scope>
    <source>
        <strain evidence="2">cv. NJ 8807/NJ 8810</strain>
        <tissue evidence="1">Young leaf</tissue>
    </source>
</reference>
<evidence type="ECO:0000313" key="1">
    <source>
        <dbReference type="EMBL" id="KAH7850217.1"/>
    </source>
</evidence>
<dbReference type="Proteomes" id="UP000828048">
    <property type="component" value="Chromosome 7"/>
</dbReference>
<keyword evidence="2" id="KW-1185">Reference proteome</keyword>